<keyword evidence="2" id="KW-1185">Reference proteome</keyword>
<reference evidence="1" key="1">
    <citation type="journal article" date="2019" name="bioRxiv">
        <title>The Genome of the Zebra Mussel, Dreissena polymorpha: A Resource for Invasive Species Research.</title>
        <authorList>
            <person name="McCartney M.A."/>
            <person name="Auch B."/>
            <person name="Kono T."/>
            <person name="Mallez S."/>
            <person name="Zhang Y."/>
            <person name="Obille A."/>
            <person name="Becker A."/>
            <person name="Abrahante J.E."/>
            <person name="Garbe J."/>
            <person name="Badalamenti J.P."/>
            <person name="Herman A."/>
            <person name="Mangelson H."/>
            <person name="Liachko I."/>
            <person name="Sullivan S."/>
            <person name="Sone E.D."/>
            <person name="Koren S."/>
            <person name="Silverstein K.A.T."/>
            <person name="Beckman K.B."/>
            <person name="Gohl D.M."/>
        </authorList>
    </citation>
    <scope>NUCLEOTIDE SEQUENCE</scope>
    <source>
        <strain evidence="1">Duluth1</strain>
        <tissue evidence="1">Whole animal</tissue>
    </source>
</reference>
<name>A0A9D4JNN6_DREPO</name>
<organism evidence="1 2">
    <name type="scientific">Dreissena polymorpha</name>
    <name type="common">Zebra mussel</name>
    <name type="synonym">Mytilus polymorpha</name>
    <dbReference type="NCBI Taxonomy" id="45954"/>
    <lineage>
        <taxon>Eukaryota</taxon>
        <taxon>Metazoa</taxon>
        <taxon>Spiralia</taxon>
        <taxon>Lophotrochozoa</taxon>
        <taxon>Mollusca</taxon>
        <taxon>Bivalvia</taxon>
        <taxon>Autobranchia</taxon>
        <taxon>Heteroconchia</taxon>
        <taxon>Euheterodonta</taxon>
        <taxon>Imparidentia</taxon>
        <taxon>Neoheterodontei</taxon>
        <taxon>Myida</taxon>
        <taxon>Dreissenoidea</taxon>
        <taxon>Dreissenidae</taxon>
        <taxon>Dreissena</taxon>
    </lineage>
</organism>
<reference evidence="1" key="2">
    <citation type="submission" date="2020-11" db="EMBL/GenBank/DDBJ databases">
        <authorList>
            <person name="McCartney M.A."/>
            <person name="Auch B."/>
            <person name="Kono T."/>
            <person name="Mallez S."/>
            <person name="Becker A."/>
            <person name="Gohl D.M."/>
            <person name="Silverstein K.A.T."/>
            <person name="Koren S."/>
            <person name="Bechman K.B."/>
            <person name="Herman A."/>
            <person name="Abrahante J.E."/>
            <person name="Garbe J."/>
        </authorList>
    </citation>
    <scope>NUCLEOTIDE SEQUENCE</scope>
    <source>
        <strain evidence="1">Duluth1</strain>
        <tissue evidence="1">Whole animal</tissue>
    </source>
</reference>
<dbReference type="AlphaFoldDB" id="A0A9D4JNN6"/>
<evidence type="ECO:0000313" key="2">
    <source>
        <dbReference type="Proteomes" id="UP000828390"/>
    </source>
</evidence>
<gene>
    <name evidence="1" type="ORF">DPMN_118613</name>
</gene>
<comment type="caution">
    <text evidence="1">The sequence shown here is derived from an EMBL/GenBank/DDBJ whole genome shotgun (WGS) entry which is preliminary data.</text>
</comment>
<evidence type="ECO:0000313" key="1">
    <source>
        <dbReference type="EMBL" id="KAH3817084.1"/>
    </source>
</evidence>
<protein>
    <submittedName>
        <fullName evidence="1">Uncharacterized protein</fullName>
    </submittedName>
</protein>
<dbReference type="Proteomes" id="UP000828390">
    <property type="component" value="Unassembled WGS sequence"/>
</dbReference>
<accession>A0A9D4JNN6</accession>
<sequence length="65" mass="7727">MFQREPRTRLPDVPAKHAVMKVDEDVRQNDAMPKAKNKAYFEKRHNVRENDDLKIGDRVLVENEH</sequence>
<proteinExistence type="predicted"/>
<dbReference type="EMBL" id="JAIWYP010000005">
    <property type="protein sequence ID" value="KAH3817084.1"/>
    <property type="molecule type" value="Genomic_DNA"/>
</dbReference>